<reference evidence="1 2" key="1">
    <citation type="submission" date="2023-08" db="EMBL/GenBank/DDBJ databases">
        <title>A Necator americanus chromosomal reference genome.</title>
        <authorList>
            <person name="Ilik V."/>
            <person name="Petrzelkova K.J."/>
            <person name="Pardy F."/>
            <person name="Fuh T."/>
            <person name="Niatou-Singa F.S."/>
            <person name="Gouil Q."/>
            <person name="Baker L."/>
            <person name="Ritchie M.E."/>
            <person name="Jex A.R."/>
            <person name="Gazzola D."/>
            <person name="Li H."/>
            <person name="Toshio Fujiwara R."/>
            <person name="Zhan B."/>
            <person name="Aroian R.V."/>
            <person name="Pafco B."/>
            <person name="Schwarz E.M."/>
        </authorList>
    </citation>
    <scope>NUCLEOTIDE SEQUENCE [LARGE SCALE GENOMIC DNA]</scope>
    <source>
        <strain evidence="1 2">Aroian</strain>
        <tissue evidence="1">Whole animal</tissue>
    </source>
</reference>
<accession>A0ABR1E7E3</accession>
<name>A0ABR1E7E3_NECAM</name>
<proteinExistence type="predicted"/>
<gene>
    <name evidence="1" type="primary">Necator_chrV.g20430</name>
    <name evidence="1" type="ORF">RB195_015637</name>
</gene>
<evidence type="ECO:0008006" key="3">
    <source>
        <dbReference type="Google" id="ProtNLM"/>
    </source>
</evidence>
<sequence>MYKVFERIILDRLIKHREEVARDEQVGFRLGRPTIDQVFIVRRVDEMWQRHSKPTQLAFVDFKAAFDSPKRGRLFIVLCGDGIPEKLICLIKGMNSLTTAAVRTAAALTSEN</sequence>
<evidence type="ECO:0000313" key="2">
    <source>
        <dbReference type="Proteomes" id="UP001303046"/>
    </source>
</evidence>
<dbReference type="EMBL" id="JAVFWL010000005">
    <property type="protein sequence ID" value="KAK6757936.1"/>
    <property type="molecule type" value="Genomic_DNA"/>
</dbReference>
<organism evidence="1 2">
    <name type="scientific">Necator americanus</name>
    <name type="common">Human hookworm</name>
    <dbReference type="NCBI Taxonomy" id="51031"/>
    <lineage>
        <taxon>Eukaryota</taxon>
        <taxon>Metazoa</taxon>
        <taxon>Ecdysozoa</taxon>
        <taxon>Nematoda</taxon>
        <taxon>Chromadorea</taxon>
        <taxon>Rhabditida</taxon>
        <taxon>Rhabditina</taxon>
        <taxon>Rhabditomorpha</taxon>
        <taxon>Strongyloidea</taxon>
        <taxon>Ancylostomatidae</taxon>
        <taxon>Bunostominae</taxon>
        <taxon>Necator</taxon>
    </lineage>
</organism>
<dbReference type="PANTHER" id="PTHR47027:SF20">
    <property type="entry name" value="REVERSE TRANSCRIPTASE-LIKE PROTEIN WITH RNA-DIRECTED DNA POLYMERASE DOMAIN"/>
    <property type="match status" value="1"/>
</dbReference>
<comment type="caution">
    <text evidence="1">The sequence shown here is derived from an EMBL/GenBank/DDBJ whole genome shotgun (WGS) entry which is preliminary data.</text>
</comment>
<dbReference type="PANTHER" id="PTHR47027">
    <property type="entry name" value="REVERSE TRANSCRIPTASE DOMAIN-CONTAINING PROTEIN"/>
    <property type="match status" value="1"/>
</dbReference>
<keyword evidence="2" id="KW-1185">Reference proteome</keyword>
<protein>
    <recommendedName>
        <fullName evidence="3">Reverse transcriptase domain-containing protein</fullName>
    </recommendedName>
</protein>
<dbReference type="Proteomes" id="UP001303046">
    <property type="component" value="Unassembled WGS sequence"/>
</dbReference>
<evidence type="ECO:0000313" key="1">
    <source>
        <dbReference type="EMBL" id="KAK6757936.1"/>
    </source>
</evidence>